<evidence type="ECO:0000256" key="3">
    <source>
        <dbReference type="SAM" id="SignalP"/>
    </source>
</evidence>
<comment type="caution">
    <text evidence="4">The sequence shown here is derived from an EMBL/GenBank/DDBJ whole genome shotgun (WGS) entry which is preliminary data.</text>
</comment>
<organism evidence="4 5">
    <name type="scientific">Cyclotella atomus</name>
    <dbReference type="NCBI Taxonomy" id="382360"/>
    <lineage>
        <taxon>Eukaryota</taxon>
        <taxon>Sar</taxon>
        <taxon>Stramenopiles</taxon>
        <taxon>Ochrophyta</taxon>
        <taxon>Bacillariophyta</taxon>
        <taxon>Coscinodiscophyceae</taxon>
        <taxon>Thalassiosirophycidae</taxon>
        <taxon>Stephanodiscales</taxon>
        <taxon>Stephanodiscaceae</taxon>
        <taxon>Cyclotella</taxon>
    </lineage>
</organism>
<evidence type="ECO:0000313" key="5">
    <source>
        <dbReference type="Proteomes" id="UP001530400"/>
    </source>
</evidence>
<feature type="signal peptide" evidence="3">
    <location>
        <begin position="1"/>
        <end position="23"/>
    </location>
</feature>
<evidence type="ECO:0000256" key="2">
    <source>
        <dbReference type="SAM" id="Phobius"/>
    </source>
</evidence>
<keyword evidence="2" id="KW-0812">Transmembrane</keyword>
<reference evidence="4 5" key="1">
    <citation type="submission" date="2024-10" db="EMBL/GenBank/DDBJ databases">
        <title>Updated reference genomes for cyclostephanoid diatoms.</title>
        <authorList>
            <person name="Roberts W.R."/>
            <person name="Alverson A.J."/>
        </authorList>
    </citation>
    <scope>NUCLEOTIDE SEQUENCE [LARGE SCALE GENOMIC DNA]</scope>
    <source>
        <strain evidence="4 5">AJA010-31</strain>
    </source>
</reference>
<protein>
    <submittedName>
        <fullName evidence="4">Uncharacterized protein</fullName>
    </submittedName>
</protein>
<feature type="transmembrane region" description="Helical" evidence="2">
    <location>
        <begin position="389"/>
        <end position="410"/>
    </location>
</feature>
<feature type="compositionally biased region" description="Basic and acidic residues" evidence="1">
    <location>
        <begin position="203"/>
        <end position="230"/>
    </location>
</feature>
<dbReference type="AlphaFoldDB" id="A0ABD3QG40"/>
<gene>
    <name evidence="4" type="ORF">ACHAWO_011995</name>
</gene>
<keyword evidence="3" id="KW-0732">Signal</keyword>
<proteinExistence type="predicted"/>
<keyword evidence="2" id="KW-1133">Transmembrane helix</keyword>
<evidence type="ECO:0000313" key="4">
    <source>
        <dbReference type="EMBL" id="KAL3798751.1"/>
    </source>
</evidence>
<feature type="chain" id="PRO_5044830128" evidence="3">
    <location>
        <begin position="24"/>
        <end position="450"/>
    </location>
</feature>
<dbReference type="EMBL" id="JALLPJ020000204">
    <property type="protein sequence ID" value="KAL3798751.1"/>
    <property type="molecule type" value="Genomic_DNA"/>
</dbReference>
<dbReference type="Proteomes" id="UP001530400">
    <property type="component" value="Unassembled WGS sequence"/>
</dbReference>
<sequence length="450" mass="50747">MKRSTAFVVGSLIFLINAAAVSGDENDDFIYSDGYGGDDDYKSTENATFYERWQMDDPYFPTDDAIRQQYYSNTSIEKERTNGTISEVIKEVSRFMPSVDPIAVVSAASFFLAGIVTTIFSVAMTMYYLKLYALMRQYATQGIMVEGKICESDPNMIYHIEKEEDGGKRGLIHIDGGDGSDEQSNHEMIDHDGDDETTVTSYRRIDNGSDESDHSEKIKEHIITPRHSNENRNAPRNTSNSTTKSRLRQSRMFTQKQRQENIPVKSKQQLATSEKFHIRRNQAPKEYVKCNQKFDCVIEYNAASDGSKIRKRMNVIGEDVTIDEVTNNSTKEFHIKLYILQNHPTSGISCGEVTRARGCHRCIIFLLCVVLGCAVIAGCAYAVCYYSPLPLFISYVVVLAIQVPLLNCFLSKSFDKVIASSYLENRAHVSEDTEKGFVEKRDRSVSFGAA</sequence>
<name>A0ABD3QG40_9STRA</name>
<feature type="region of interest" description="Disordered" evidence="1">
    <location>
        <begin position="168"/>
        <end position="268"/>
    </location>
</feature>
<keyword evidence="2" id="KW-0472">Membrane</keyword>
<evidence type="ECO:0000256" key="1">
    <source>
        <dbReference type="SAM" id="MobiDB-lite"/>
    </source>
</evidence>
<feature type="transmembrane region" description="Helical" evidence="2">
    <location>
        <begin position="102"/>
        <end position="129"/>
    </location>
</feature>
<keyword evidence="5" id="KW-1185">Reference proteome</keyword>
<feature type="compositionally biased region" description="Polar residues" evidence="1">
    <location>
        <begin position="231"/>
        <end position="244"/>
    </location>
</feature>
<accession>A0ABD3QG40</accession>
<feature type="transmembrane region" description="Helical" evidence="2">
    <location>
        <begin position="363"/>
        <end position="383"/>
    </location>
</feature>